<evidence type="ECO:0000313" key="4">
    <source>
        <dbReference type="Proteomes" id="UP001162162"/>
    </source>
</evidence>
<evidence type="ECO:0000259" key="2">
    <source>
        <dbReference type="Pfam" id="PF18398"/>
    </source>
</evidence>
<evidence type="ECO:0000313" key="3">
    <source>
        <dbReference type="EMBL" id="KAJ8955423.1"/>
    </source>
</evidence>
<name>A0AAV8YXD1_9CUCU</name>
<feature type="domain" description="Protein masquerade clip-domain" evidence="2">
    <location>
        <begin position="73"/>
        <end position="104"/>
    </location>
</feature>
<organism evidence="3 4">
    <name type="scientific">Aromia moschata</name>
    <dbReference type="NCBI Taxonomy" id="1265417"/>
    <lineage>
        <taxon>Eukaryota</taxon>
        <taxon>Metazoa</taxon>
        <taxon>Ecdysozoa</taxon>
        <taxon>Arthropoda</taxon>
        <taxon>Hexapoda</taxon>
        <taxon>Insecta</taxon>
        <taxon>Pterygota</taxon>
        <taxon>Neoptera</taxon>
        <taxon>Endopterygota</taxon>
        <taxon>Coleoptera</taxon>
        <taxon>Polyphaga</taxon>
        <taxon>Cucujiformia</taxon>
        <taxon>Chrysomeloidea</taxon>
        <taxon>Cerambycidae</taxon>
        <taxon>Cerambycinae</taxon>
        <taxon>Callichromatini</taxon>
        <taxon>Aromia</taxon>
    </lineage>
</organism>
<comment type="caution">
    <text evidence="3">The sequence shown here is derived from an EMBL/GenBank/DDBJ whole genome shotgun (WGS) entry which is preliminary data.</text>
</comment>
<feature type="domain" description="Protein masquerade clip-domain" evidence="2">
    <location>
        <begin position="199"/>
        <end position="234"/>
    </location>
</feature>
<feature type="domain" description="Protein masquerade clip-domain" evidence="2">
    <location>
        <begin position="132"/>
        <end position="167"/>
    </location>
</feature>
<sequence length="298" mass="31878">MISVPVAPGTGCNVTHKGVCVPEKMADYCEAILNTEDLCLAGSSRGRPQAAQHDGSGREEDDGPADDTPFLKQCSGNCVSGIVALFCEQIDSKAHCPDDGYCCITPDEEFEPPSPRPVTTSPRPTTQDPGPTCPGFCLLNIMAAFCKRPSVLIPHTSNCKRGSVCCDNTRTTTSLPKPRPEPHMPPTTTTTTTVDPRPECPGSCIVSYLSFTCFRNAEMTEIFKCRKAGTKCCAPKSLIKEALGSKEEVPAKESTIQSISIPYTTPSSVTLTPAPTTEVMKPLSTTSRTPVYSKYVCG</sequence>
<keyword evidence="4" id="KW-1185">Reference proteome</keyword>
<dbReference type="AlphaFoldDB" id="A0AAV8YXD1"/>
<feature type="region of interest" description="Disordered" evidence="1">
    <location>
        <begin position="44"/>
        <end position="66"/>
    </location>
</feature>
<dbReference type="InterPro" id="IPR040479">
    <property type="entry name" value="CLIP_SPH_mas"/>
</dbReference>
<accession>A0AAV8YXD1</accession>
<proteinExistence type="predicted"/>
<reference evidence="3" key="1">
    <citation type="journal article" date="2023" name="Insect Mol. Biol.">
        <title>Genome sequencing provides insights into the evolution of gene families encoding plant cell wall-degrading enzymes in longhorned beetles.</title>
        <authorList>
            <person name="Shin N.R."/>
            <person name="Okamura Y."/>
            <person name="Kirsch R."/>
            <person name="Pauchet Y."/>
        </authorList>
    </citation>
    <scope>NUCLEOTIDE SEQUENCE</scope>
    <source>
        <strain evidence="3">AMC_N1</strain>
    </source>
</reference>
<feature type="domain" description="Protein masquerade clip-domain" evidence="2">
    <location>
        <begin position="17"/>
        <end position="43"/>
    </location>
</feature>
<dbReference type="EMBL" id="JAPWTK010000038">
    <property type="protein sequence ID" value="KAJ8955423.1"/>
    <property type="molecule type" value="Genomic_DNA"/>
</dbReference>
<feature type="region of interest" description="Disordered" evidence="1">
    <location>
        <begin position="173"/>
        <end position="194"/>
    </location>
</feature>
<dbReference type="Pfam" id="PF18398">
    <property type="entry name" value="CLIP_SPH_mas"/>
    <property type="match status" value="4"/>
</dbReference>
<gene>
    <name evidence="3" type="ORF">NQ318_003521</name>
</gene>
<dbReference type="Proteomes" id="UP001162162">
    <property type="component" value="Unassembled WGS sequence"/>
</dbReference>
<protein>
    <recommendedName>
        <fullName evidence="2">Protein masquerade clip-domain domain-containing protein</fullName>
    </recommendedName>
</protein>
<evidence type="ECO:0000256" key="1">
    <source>
        <dbReference type="SAM" id="MobiDB-lite"/>
    </source>
</evidence>